<accession>A0A7S6W0J6</accession>
<evidence type="ECO:0000313" key="1">
    <source>
        <dbReference type="EMBL" id="QOW48308.1"/>
    </source>
</evidence>
<gene>
    <name evidence="1" type="ORF">G0028_20930</name>
</gene>
<keyword evidence="1" id="KW-0614">Plasmid</keyword>
<dbReference type="Proteomes" id="UP000593966">
    <property type="component" value="Plasmid pYH12207-9"/>
</dbReference>
<evidence type="ECO:0000313" key="2">
    <source>
        <dbReference type="Proteomes" id="UP000593966"/>
    </source>
</evidence>
<dbReference type="EMBL" id="CP048668">
    <property type="protein sequence ID" value="QOW48308.1"/>
    <property type="molecule type" value="Genomic_DNA"/>
</dbReference>
<dbReference type="RefSeq" id="WP_180047900.1">
    <property type="nucleotide sequence ID" value="NZ_CP048668.1"/>
</dbReference>
<geneLocation type="plasmid" evidence="1 2">
    <name>pYH12207-9</name>
</geneLocation>
<organism evidence="1 2">
    <name type="scientific">Acinetobacter piscicola</name>
    <dbReference type="NCBI Taxonomy" id="2006115"/>
    <lineage>
        <taxon>Bacteria</taxon>
        <taxon>Pseudomonadati</taxon>
        <taxon>Pseudomonadota</taxon>
        <taxon>Gammaproteobacteria</taxon>
        <taxon>Moraxellales</taxon>
        <taxon>Moraxellaceae</taxon>
        <taxon>Acinetobacter</taxon>
    </lineage>
</organism>
<keyword evidence="2" id="KW-1185">Reference proteome</keyword>
<proteinExistence type="predicted"/>
<reference evidence="1 2" key="1">
    <citation type="submission" date="2020-02" db="EMBL/GenBank/DDBJ databases">
        <title>Tigecycline-resistant Acinetobacter species from pigs and migratory birds.</title>
        <authorList>
            <person name="Chen C."/>
            <person name="Sun J."/>
            <person name="Liao X.-P."/>
            <person name="Liu Y.-H."/>
        </authorList>
    </citation>
    <scope>NUCLEOTIDE SEQUENCE [LARGE SCALE GENOMIC DNA]</scope>
    <source>
        <strain evidence="1 2">YH12207_T</strain>
        <plasmid evidence="1 2">pYH12207-9</plasmid>
    </source>
</reference>
<sequence>MKIDISEHFETSSISDVAYAAMLTFSEMENVDLSYLHDVYEQLNAEKHWLLQLNWCHEKMDNQNFFTLCKSYYVLRFFVFPFC</sequence>
<protein>
    <submittedName>
        <fullName evidence="1">Uncharacterized protein</fullName>
    </submittedName>
</protein>
<dbReference type="AlphaFoldDB" id="A0A7S6W0J6"/>
<name>A0A7S6W0J6_9GAMM</name>